<dbReference type="Pfam" id="PF01381">
    <property type="entry name" value="HTH_3"/>
    <property type="match status" value="1"/>
</dbReference>
<comment type="caution">
    <text evidence="3">The sequence shown here is derived from an EMBL/GenBank/DDBJ whole genome shotgun (WGS) entry which is preliminary data.</text>
</comment>
<gene>
    <name evidence="3" type="ORF">P7I32_03560</name>
</gene>
<dbReference type="PANTHER" id="PTHR46558:SF11">
    <property type="entry name" value="HTH-TYPE TRANSCRIPTIONAL REGULATOR XRE"/>
    <property type="match status" value="1"/>
</dbReference>
<dbReference type="RefSeq" id="WP_015510522.1">
    <property type="nucleotide sequence ID" value="NZ_BJMG01000009.1"/>
</dbReference>
<evidence type="ECO:0000313" key="3">
    <source>
        <dbReference type="EMBL" id="MDT2963670.1"/>
    </source>
</evidence>
<protein>
    <submittedName>
        <fullName evidence="3">Helix-turn-helix transcriptional regulator</fullName>
    </submittedName>
</protein>
<dbReference type="PROSITE" id="PS50943">
    <property type="entry name" value="HTH_CROC1"/>
    <property type="match status" value="1"/>
</dbReference>
<dbReference type="PANTHER" id="PTHR46558">
    <property type="entry name" value="TRACRIPTIONAL REGULATORY PROTEIN-RELATED-RELATED"/>
    <property type="match status" value="1"/>
</dbReference>
<proteinExistence type="predicted"/>
<dbReference type="InterPro" id="IPR010982">
    <property type="entry name" value="Lambda_DNA-bd_dom_sf"/>
</dbReference>
<feature type="domain" description="HTH cro/C1-type" evidence="2">
    <location>
        <begin position="6"/>
        <end position="60"/>
    </location>
</feature>
<dbReference type="SMART" id="SM00530">
    <property type="entry name" value="HTH_XRE"/>
    <property type="match status" value="1"/>
</dbReference>
<evidence type="ECO:0000313" key="4">
    <source>
        <dbReference type="Proteomes" id="UP001268896"/>
    </source>
</evidence>
<dbReference type="GeneID" id="15143574"/>
<organism evidence="3 4">
    <name type="scientific">Enterococcus casseliflavus</name>
    <name type="common">Enterococcus flavescens</name>
    <dbReference type="NCBI Taxonomy" id="37734"/>
    <lineage>
        <taxon>Bacteria</taxon>
        <taxon>Bacillati</taxon>
        <taxon>Bacillota</taxon>
        <taxon>Bacilli</taxon>
        <taxon>Lactobacillales</taxon>
        <taxon>Enterococcaceae</taxon>
        <taxon>Enterococcus</taxon>
    </lineage>
</organism>
<dbReference type="GO" id="GO:0003677">
    <property type="term" value="F:DNA binding"/>
    <property type="evidence" value="ECO:0007669"/>
    <property type="project" value="UniProtKB-KW"/>
</dbReference>
<evidence type="ECO:0000256" key="1">
    <source>
        <dbReference type="ARBA" id="ARBA00023125"/>
    </source>
</evidence>
<name>A0AAQ1KPN4_ENTCA</name>
<reference evidence="3" key="1">
    <citation type="submission" date="2023-03" db="EMBL/GenBank/DDBJ databases">
        <authorList>
            <person name="Shen W."/>
            <person name="Cai J."/>
        </authorList>
    </citation>
    <scope>NUCLEOTIDE SEQUENCE</scope>
    <source>
        <strain evidence="3">K72-2</strain>
    </source>
</reference>
<evidence type="ECO:0000259" key="2">
    <source>
        <dbReference type="PROSITE" id="PS50943"/>
    </source>
</evidence>
<dbReference type="Gene3D" id="1.10.260.40">
    <property type="entry name" value="lambda repressor-like DNA-binding domains"/>
    <property type="match status" value="1"/>
</dbReference>
<dbReference type="SUPFAM" id="SSF47413">
    <property type="entry name" value="lambda repressor-like DNA-binding domains"/>
    <property type="match status" value="1"/>
</dbReference>
<sequence>MLGERLRTLRLRTNQTQQQIADQLGITRAAYSHFENDRNEPDGETIVKLAEIFQVSTDFLLGRQVPAGFTQPSAKVQTVAAHIDDDVTDEQMEDILSYIEFIKQRHAQKE</sequence>
<dbReference type="AlphaFoldDB" id="A0AAQ1KPN4"/>
<dbReference type="Proteomes" id="UP001268896">
    <property type="component" value="Unassembled WGS sequence"/>
</dbReference>
<dbReference type="CDD" id="cd00093">
    <property type="entry name" value="HTH_XRE"/>
    <property type="match status" value="1"/>
</dbReference>
<keyword evidence="1" id="KW-0238">DNA-binding</keyword>
<dbReference type="EMBL" id="JARQDV010000001">
    <property type="protein sequence ID" value="MDT2963670.1"/>
    <property type="molecule type" value="Genomic_DNA"/>
</dbReference>
<accession>A0AAQ1KPN4</accession>
<dbReference type="InterPro" id="IPR001387">
    <property type="entry name" value="Cro/C1-type_HTH"/>
</dbReference>